<sequence length="228" mass="26398">MTVSGQEQIYQVGDFLRGGGFRDTYECASDPTKLLKFDRYGAGTRKIKSRGPVKDLFRKLRAKLGYKKQRLTGNQDELLGWQHIQEVGLAGHHAFTRVHGMVETNLGPALMIEKINNFAYSEIRSVRDYIKQHGRIQDAELIRALVEYFKILRAHHVSCFADRPENMGIVVDTHGKTYIKCFDVKTYLDHQFLPINKIEYFRKRRIQRRLDRHFSILSGENAAEGARI</sequence>
<dbReference type="Proteomes" id="UP000637980">
    <property type="component" value="Unassembled WGS sequence"/>
</dbReference>
<accession>A0ABQ3ER18</accession>
<reference evidence="2" key="1">
    <citation type="journal article" date="2019" name="Int. J. Syst. Evol. Microbiol.">
        <title>The Global Catalogue of Microorganisms (GCM) 10K type strain sequencing project: providing services to taxonomists for standard genome sequencing and annotation.</title>
        <authorList>
            <consortium name="The Broad Institute Genomics Platform"/>
            <consortium name="The Broad Institute Genome Sequencing Center for Infectious Disease"/>
            <person name="Wu L."/>
            <person name="Ma J."/>
        </authorList>
    </citation>
    <scope>NUCLEOTIDE SEQUENCE [LARGE SCALE GENOMIC DNA]</scope>
    <source>
        <strain evidence="2">KCTC 12861</strain>
    </source>
</reference>
<proteinExistence type="predicted"/>
<dbReference type="Pfam" id="PF10707">
    <property type="entry name" value="YrbL-PhoP_reg"/>
    <property type="match status" value="1"/>
</dbReference>
<gene>
    <name evidence="1" type="ORF">GCM10007094_35750</name>
</gene>
<evidence type="ECO:0008006" key="3">
    <source>
        <dbReference type="Google" id="ProtNLM"/>
    </source>
</evidence>
<organism evidence="1 2">
    <name type="scientific">Pseudovibrio japonicus</name>
    <dbReference type="NCBI Taxonomy" id="366534"/>
    <lineage>
        <taxon>Bacteria</taxon>
        <taxon>Pseudomonadati</taxon>
        <taxon>Pseudomonadota</taxon>
        <taxon>Alphaproteobacteria</taxon>
        <taxon>Hyphomicrobiales</taxon>
        <taxon>Stappiaceae</taxon>
        <taxon>Pseudovibrio</taxon>
    </lineage>
</organism>
<dbReference type="InterPro" id="IPR019647">
    <property type="entry name" value="PhoP_reg_network_YrbL"/>
</dbReference>
<protein>
    <recommendedName>
        <fullName evidence="3">PhoP regulatory network protein YrbL</fullName>
    </recommendedName>
</protein>
<keyword evidence="2" id="KW-1185">Reference proteome</keyword>
<dbReference type="EMBL" id="BMXE01000007">
    <property type="protein sequence ID" value="GHB43170.1"/>
    <property type="molecule type" value="Genomic_DNA"/>
</dbReference>
<name>A0ABQ3ER18_9HYPH</name>
<evidence type="ECO:0000313" key="2">
    <source>
        <dbReference type="Proteomes" id="UP000637980"/>
    </source>
</evidence>
<comment type="caution">
    <text evidence="1">The sequence shown here is derived from an EMBL/GenBank/DDBJ whole genome shotgun (WGS) entry which is preliminary data.</text>
</comment>
<evidence type="ECO:0000313" key="1">
    <source>
        <dbReference type="EMBL" id="GHB43170.1"/>
    </source>
</evidence>